<dbReference type="Pfam" id="PF13410">
    <property type="entry name" value="GST_C_2"/>
    <property type="match status" value="1"/>
</dbReference>
<evidence type="ECO:0000259" key="6">
    <source>
        <dbReference type="PROSITE" id="PS50405"/>
    </source>
</evidence>
<feature type="domain" description="GST C-terminal" evidence="6">
    <location>
        <begin position="200"/>
        <end position="331"/>
    </location>
</feature>
<dbReference type="SFLD" id="SFLDG01152">
    <property type="entry name" value="Main.3:_Omega-_and_Tau-like"/>
    <property type="match status" value="1"/>
</dbReference>
<comment type="catalytic activity">
    <reaction evidence="4">
        <text>RX + glutathione = an S-substituted glutathione + a halide anion + H(+)</text>
        <dbReference type="Rhea" id="RHEA:16437"/>
        <dbReference type="ChEBI" id="CHEBI:15378"/>
        <dbReference type="ChEBI" id="CHEBI:16042"/>
        <dbReference type="ChEBI" id="CHEBI:17792"/>
        <dbReference type="ChEBI" id="CHEBI:57925"/>
        <dbReference type="ChEBI" id="CHEBI:90779"/>
        <dbReference type="EC" id="2.5.1.18"/>
    </reaction>
</comment>
<dbReference type="Pfam" id="PF02798">
    <property type="entry name" value="GST_N"/>
    <property type="match status" value="1"/>
</dbReference>
<reference evidence="7" key="1">
    <citation type="submission" date="2020-07" db="EMBL/GenBank/DDBJ databases">
        <title>Genome sequence and genetic diversity analysis of an under-domesticated orphan crop, white fonio (Digitaria exilis).</title>
        <authorList>
            <person name="Bennetzen J.L."/>
            <person name="Chen S."/>
            <person name="Ma X."/>
            <person name="Wang X."/>
            <person name="Yssel A.E.J."/>
            <person name="Chaluvadi S.R."/>
            <person name="Johnson M."/>
            <person name="Gangashetty P."/>
            <person name="Hamidou F."/>
            <person name="Sanogo M.D."/>
            <person name="Zwaenepoel A."/>
            <person name="Wallace J."/>
            <person name="Van De Peer Y."/>
            <person name="Van Deynze A."/>
        </authorList>
    </citation>
    <scope>NUCLEOTIDE SEQUENCE</scope>
    <source>
        <tissue evidence="7">Leaves</tissue>
    </source>
</reference>
<accession>A0A835BJB5</accession>
<evidence type="ECO:0000313" key="8">
    <source>
        <dbReference type="Proteomes" id="UP000636709"/>
    </source>
</evidence>
<dbReference type="Proteomes" id="UP000636709">
    <property type="component" value="Unassembled WGS sequence"/>
</dbReference>
<dbReference type="GO" id="GO:0004364">
    <property type="term" value="F:glutathione transferase activity"/>
    <property type="evidence" value="ECO:0007669"/>
    <property type="project" value="UniProtKB-EC"/>
</dbReference>
<dbReference type="SFLD" id="SFLDG00358">
    <property type="entry name" value="Main_(cytGST)"/>
    <property type="match status" value="2"/>
</dbReference>
<dbReference type="FunFam" id="3.40.30.10:FF:000014">
    <property type="entry name" value="Tau class glutathione S-transferase"/>
    <property type="match status" value="1"/>
</dbReference>
<proteinExistence type="inferred from homology"/>
<sequence length="337" mass="37606">MEGRRGAARGEEELTLLGVWPSPFVIRARVALNLKGLPYRYVEDDLDTKSDLLLASNPVHNKVPVLLHGGRPVCESLVILEYLDEAFPTCGPRLLPDDPYDRAVARFWASYVDDTEDLKLLSLLVSPFAVRVRMALNMKGVSYEYIEEDMFNKSELLLKMNPVHKMVPVLIHSGKPICESLVIVQYVDELFTGPSILPTDPYERATARFWAAYVDDKLCSAWIGILKCKTEDERAEKVTETFAAIGQIEEALAKFFEGKAFFGGDSIGYLDIVLGSCLFWFEAMRRLFGVEIINSSKAPLLAAWAERFGESAEAKEVVPEADEAVQYANKLTAAAAK</sequence>
<feature type="domain" description="GST N-terminal" evidence="5">
    <location>
        <begin position="12"/>
        <end position="91"/>
    </location>
</feature>
<name>A0A835BJB5_9POAL</name>
<dbReference type="EMBL" id="JACEFO010001864">
    <property type="protein sequence ID" value="KAF8698482.1"/>
    <property type="molecule type" value="Genomic_DNA"/>
</dbReference>
<protein>
    <recommendedName>
        <fullName evidence="1">glutathione transferase</fullName>
        <ecNumber evidence="1">2.5.1.18</ecNumber>
    </recommendedName>
</protein>
<keyword evidence="2" id="KW-0808">Transferase</keyword>
<evidence type="ECO:0000259" key="5">
    <source>
        <dbReference type="PROSITE" id="PS50404"/>
    </source>
</evidence>
<dbReference type="OrthoDB" id="4951845at2759"/>
<dbReference type="InterPro" id="IPR040079">
    <property type="entry name" value="Glutathione_S-Trfase"/>
</dbReference>
<dbReference type="CDD" id="cd03058">
    <property type="entry name" value="GST_N_Tau"/>
    <property type="match status" value="2"/>
</dbReference>
<dbReference type="EC" id="2.5.1.18" evidence="1"/>
<dbReference type="CDD" id="cd03185">
    <property type="entry name" value="GST_C_Tau"/>
    <property type="match status" value="1"/>
</dbReference>
<comment type="similarity">
    <text evidence="3">Belongs to the GST superfamily. Tau family.</text>
</comment>
<evidence type="ECO:0000256" key="3">
    <source>
        <dbReference type="ARBA" id="ARBA00025743"/>
    </source>
</evidence>
<gene>
    <name evidence="7" type="ORF">HU200_035222</name>
</gene>
<dbReference type="Pfam" id="PF13417">
    <property type="entry name" value="GST_N_3"/>
    <property type="match status" value="1"/>
</dbReference>
<dbReference type="SFLD" id="SFLDS00019">
    <property type="entry name" value="Glutathione_Transferase_(cytos"/>
    <property type="match status" value="2"/>
</dbReference>
<dbReference type="SUPFAM" id="SSF52833">
    <property type="entry name" value="Thioredoxin-like"/>
    <property type="match status" value="2"/>
</dbReference>
<dbReference type="FunFam" id="1.20.1050.10:FF:000023">
    <property type="entry name" value="Probable glutathione S-transferase GSTU6"/>
    <property type="match status" value="1"/>
</dbReference>
<dbReference type="GO" id="GO:0005737">
    <property type="term" value="C:cytoplasm"/>
    <property type="evidence" value="ECO:0007669"/>
    <property type="project" value="TreeGrafter"/>
</dbReference>
<dbReference type="FunFam" id="3.40.30.10:FF:000044">
    <property type="entry name" value="Glutathione S-transferase GSTU6"/>
    <property type="match status" value="1"/>
</dbReference>
<feature type="domain" description="GST N-terminal" evidence="5">
    <location>
        <begin position="116"/>
        <end position="195"/>
    </location>
</feature>
<evidence type="ECO:0000256" key="2">
    <source>
        <dbReference type="ARBA" id="ARBA00022679"/>
    </source>
</evidence>
<dbReference type="InterPro" id="IPR045073">
    <property type="entry name" value="Omega/Tau-like"/>
</dbReference>
<dbReference type="Gene3D" id="1.20.1050.10">
    <property type="match status" value="1"/>
</dbReference>
<evidence type="ECO:0000256" key="1">
    <source>
        <dbReference type="ARBA" id="ARBA00012452"/>
    </source>
</evidence>
<dbReference type="InterPro" id="IPR010987">
    <property type="entry name" value="Glutathione-S-Trfase_C-like"/>
</dbReference>
<dbReference type="PROSITE" id="PS50404">
    <property type="entry name" value="GST_NTER"/>
    <property type="match status" value="2"/>
</dbReference>
<evidence type="ECO:0000313" key="7">
    <source>
        <dbReference type="EMBL" id="KAF8698482.1"/>
    </source>
</evidence>
<evidence type="ECO:0000256" key="4">
    <source>
        <dbReference type="ARBA" id="ARBA00047960"/>
    </source>
</evidence>
<dbReference type="InterPro" id="IPR045074">
    <property type="entry name" value="GST_C_Tau"/>
</dbReference>
<dbReference type="PANTHER" id="PTHR11260:SF668">
    <property type="entry name" value="GLUTATHIONE S-TRANSFERASE"/>
    <property type="match status" value="1"/>
</dbReference>
<dbReference type="InterPro" id="IPR004045">
    <property type="entry name" value="Glutathione_S-Trfase_N"/>
</dbReference>
<comment type="caution">
    <text evidence="7">The sequence shown here is derived from an EMBL/GenBank/DDBJ whole genome shotgun (WGS) entry which is preliminary data.</text>
</comment>
<dbReference type="AlphaFoldDB" id="A0A835BJB5"/>
<dbReference type="GO" id="GO:0006749">
    <property type="term" value="P:glutathione metabolic process"/>
    <property type="evidence" value="ECO:0007669"/>
    <property type="project" value="InterPro"/>
</dbReference>
<dbReference type="Gene3D" id="3.40.30.10">
    <property type="entry name" value="Glutaredoxin"/>
    <property type="match status" value="2"/>
</dbReference>
<dbReference type="PROSITE" id="PS50405">
    <property type="entry name" value="GST_CTER"/>
    <property type="match status" value="1"/>
</dbReference>
<dbReference type="SUPFAM" id="SSF47616">
    <property type="entry name" value="GST C-terminal domain-like"/>
    <property type="match status" value="1"/>
</dbReference>
<dbReference type="InterPro" id="IPR036282">
    <property type="entry name" value="Glutathione-S-Trfase_C_sf"/>
</dbReference>
<keyword evidence="8" id="KW-1185">Reference proteome</keyword>
<dbReference type="InterPro" id="IPR036249">
    <property type="entry name" value="Thioredoxin-like_sf"/>
</dbReference>
<organism evidence="7 8">
    <name type="scientific">Digitaria exilis</name>
    <dbReference type="NCBI Taxonomy" id="1010633"/>
    <lineage>
        <taxon>Eukaryota</taxon>
        <taxon>Viridiplantae</taxon>
        <taxon>Streptophyta</taxon>
        <taxon>Embryophyta</taxon>
        <taxon>Tracheophyta</taxon>
        <taxon>Spermatophyta</taxon>
        <taxon>Magnoliopsida</taxon>
        <taxon>Liliopsida</taxon>
        <taxon>Poales</taxon>
        <taxon>Poaceae</taxon>
        <taxon>PACMAD clade</taxon>
        <taxon>Panicoideae</taxon>
        <taxon>Panicodae</taxon>
        <taxon>Paniceae</taxon>
        <taxon>Anthephorinae</taxon>
        <taxon>Digitaria</taxon>
    </lineage>
</organism>
<dbReference type="PANTHER" id="PTHR11260">
    <property type="entry name" value="GLUTATHIONE S-TRANSFERASE, GST, SUPERFAMILY, GST DOMAIN CONTAINING"/>
    <property type="match status" value="1"/>
</dbReference>